<evidence type="ECO:0000313" key="2">
    <source>
        <dbReference type="Proteomes" id="UP000627292"/>
    </source>
</evidence>
<dbReference type="AlphaFoldDB" id="A0A917MX03"/>
<keyword evidence="2" id="KW-1185">Reference proteome</keyword>
<organism evidence="1 2">
    <name type="scientific">Filimonas zeae</name>
    <dbReference type="NCBI Taxonomy" id="1737353"/>
    <lineage>
        <taxon>Bacteria</taxon>
        <taxon>Pseudomonadati</taxon>
        <taxon>Bacteroidota</taxon>
        <taxon>Chitinophagia</taxon>
        <taxon>Chitinophagales</taxon>
        <taxon>Chitinophagaceae</taxon>
        <taxon>Filimonas</taxon>
    </lineage>
</organism>
<name>A0A917MX03_9BACT</name>
<proteinExistence type="predicted"/>
<reference evidence="1" key="2">
    <citation type="submission" date="2020-09" db="EMBL/GenBank/DDBJ databases">
        <authorList>
            <person name="Sun Q."/>
            <person name="Zhou Y."/>
        </authorList>
    </citation>
    <scope>NUCLEOTIDE SEQUENCE</scope>
    <source>
        <strain evidence="1">CGMCC 1.15290</strain>
    </source>
</reference>
<comment type="caution">
    <text evidence="1">The sequence shown here is derived from an EMBL/GenBank/DDBJ whole genome shotgun (WGS) entry which is preliminary data.</text>
</comment>
<reference evidence="1" key="1">
    <citation type="journal article" date="2014" name="Int. J. Syst. Evol. Microbiol.">
        <title>Complete genome sequence of Corynebacterium casei LMG S-19264T (=DSM 44701T), isolated from a smear-ripened cheese.</title>
        <authorList>
            <consortium name="US DOE Joint Genome Institute (JGI-PGF)"/>
            <person name="Walter F."/>
            <person name="Albersmeier A."/>
            <person name="Kalinowski J."/>
            <person name="Ruckert C."/>
        </authorList>
    </citation>
    <scope>NUCLEOTIDE SEQUENCE</scope>
    <source>
        <strain evidence="1">CGMCC 1.15290</strain>
    </source>
</reference>
<evidence type="ECO:0008006" key="3">
    <source>
        <dbReference type="Google" id="ProtNLM"/>
    </source>
</evidence>
<gene>
    <name evidence="1" type="ORF">GCM10011379_33810</name>
</gene>
<dbReference type="EMBL" id="BMIB01000003">
    <property type="protein sequence ID" value="GGH72892.1"/>
    <property type="molecule type" value="Genomic_DNA"/>
</dbReference>
<dbReference type="Proteomes" id="UP000627292">
    <property type="component" value="Unassembled WGS sequence"/>
</dbReference>
<evidence type="ECO:0000313" key="1">
    <source>
        <dbReference type="EMBL" id="GGH72892.1"/>
    </source>
</evidence>
<protein>
    <recommendedName>
        <fullName evidence="3">PD-(D/E)XK nuclease superfamily protein</fullName>
    </recommendedName>
</protein>
<dbReference type="RefSeq" id="WP_188954364.1">
    <property type="nucleotide sequence ID" value="NZ_BMIB01000003.1"/>
</dbReference>
<accession>A0A917MX03</accession>
<sequence length="162" mass="19034">MNFFKRECQEPPITDAQFGICDAAGGRAFTKTINPETWTAEVENRQQIPVVFTAIDNCVLQSYELEETGRFDGMLTTNIHLYLVELKERQNSRISKSIQQLTDTINLLKQSHDLSRFRHKKAYAAIKVRSHPNFHIIRHSERQEFFQTYDFRLDLQTRIILD</sequence>